<accession>A0A8S5N3E1</accession>
<reference evidence="1" key="1">
    <citation type="journal article" date="2021" name="Proc. Natl. Acad. Sci. U.S.A.">
        <title>A Catalog of Tens of Thousands of Viruses from Human Metagenomes Reveals Hidden Associations with Chronic Diseases.</title>
        <authorList>
            <person name="Tisza M.J."/>
            <person name="Buck C.B."/>
        </authorList>
    </citation>
    <scope>NUCLEOTIDE SEQUENCE</scope>
    <source>
        <strain evidence="1">CtRuT6</strain>
    </source>
</reference>
<name>A0A8S5N3E1_9CAUD</name>
<proteinExistence type="predicted"/>
<evidence type="ECO:0000313" key="1">
    <source>
        <dbReference type="EMBL" id="DAD88855.1"/>
    </source>
</evidence>
<dbReference type="EMBL" id="BK015049">
    <property type="protein sequence ID" value="DAD88855.1"/>
    <property type="molecule type" value="Genomic_DNA"/>
</dbReference>
<protein>
    <submittedName>
        <fullName evidence="1">Uncharacterized protein</fullName>
    </submittedName>
</protein>
<sequence>MRSRPYWLLPSFIIKSAPIIKSVKILLIKRRFL</sequence>
<organism evidence="1">
    <name type="scientific">Siphoviridae sp. ctRuT6</name>
    <dbReference type="NCBI Taxonomy" id="2826339"/>
    <lineage>
        <taxon>Viruses</taxon>
        <taxon>Duplodnaviria</taxon>
        <taxon>Heunggongvirae</taxon>
        <taxon>Uroviricota</taxon>
        <taxon>Caudoviricetes</taxon>
    </lineage>
</organism>